<keyword evidence="3" id="KW-1185">Reference proteome</keyword>
<accession>A0ABW0I3K0</accession>
<dbReference type="Pfam" id="PF00144">
    <property type="entry name" value="Beta-lactamase"/>
    <property type="match status" value="1"/>
</dbReference>
<evidence type="ECO:0000259" key="1">
    <source>
        <dbReference type="Pfam" id="PF00144"/>
    </source>
</evidence>
<dbReference type="RefSeq" id="WP_379840787.1">
    <property type="nucleotide sequence ID" value="NZ_JBHSMA010000001.1"/>
</dbReference>
<organism evidence="2 3">
    <name type="scientific">Larkinella bovis</name>
    <dbReference type="NCBI Taxonomy" id="683041"/>
    <lineage>
        <taxon>Bacteria</taxon>
        <taxon>Pseudomonadati</taxon>
        <taxon>Bacteroidota</taxon>
        <taxon>Cytophagia</taxon>
        <taxon>Cytophagales</taxon>
        <taxon>Spirosomataceae</taxon>
        <taxon>Larkinella</taxon>
    </lineage>
</organism>
<dbReference type="InterPro" id="IPR001466">
    <property type="entry name" value="Beta-lactam-related"/>
</dbReference>
<keyword evidence="2" id="KW-0378">Hydrolase</keyword>
<dbReference type="InterPro" id="IPR012338">
    <property type="entry name" value="Beta-lactam/transpept-like"/>
</dbReference>
<dbReference type="PANTHER" id="PTHR43283">
    <property type="entry name" value="BETA-LACTAMASE-RELATED"/>
    <property type="match status" value="1"/>
</dbReference>
<sequence length="367" mass="41092">MRYSNLIVRVILLSGLTACDQLNTDPPGAYIYQQPDAIDDGWPVASLQSQQMDAKLIEQLTDEVQTEQYRNIHSLLICRNGKLVYEKYFSGYTRAVPENIFSATKSITSALVGIAVDQGAIKSLDDRVLDYFPQYADLPNLTPAKKAIRIRDLLTMSSGLACRDDDPQSPGNEAQMYTSSDWVRYTLGLPMENNPGTQAYYCTGGVAVLGGILQRATGKTVDEFSQQYVWEPLGIRPVRWDRMPTGQVNSSGRLFIRPRDMAKIGQLFLNKGQWAGKQILSASWVEESTRNQVTLRDQEYGYLWWRRSFSVNNKTYPAYYASGNGGQFMLVLPNENIVVVSTAGNLNSGLTAQLFGMIRFYVLPALL</sequence>
<feature type="domain" description="Beta-lactamase-related" evidence="1">
    <location>
        <begin position="74"/>
        <end position="340"/>
    </location>
</feature>
<evidence type="ECO:0000313" key="3">
    <source>
        <dbReference type="Proteomes" id="UP001596106"/>
    </source>
</evidence>
<dbReference type="Proteomes" id="UP001596106">
    <property type="component" value="Unassembled WGS sequence"/>
</dbReference>
<comment type="caution">
    <text evidence="2">The sequence shown here is derived from an EMBL/GenBank/DDBJ whole genome shotgun (WGS) entry which is preliminary data.</text>
</comment>
<dbReference type="InterPro" id="IPR050789">
    <property type="entry name" value="Diverse_Enzym_Activities"/>
</dbReference>
<dbReference type="GO" id="GO:0016787">
    <property type="term" value="F:hydrolase activity"/>
    <property type="evidence" value="ECO:0007669"/>
    <property type="project" value="UniProtKB-KW"/>
</dbReference>
<dbReference type="EC" id="3.-.-.-" evidence="2"/>
<dbReference type="PANTHER" id="PTHR43283:SF7">
    <property type="entry name" value="BETA-LACTAMASE-RELATED DOMAIN-CONTAINING PROTEIN"/>
    <property type="match status" value="1"/>
</dbReference>
<evidence type="ECO:0000313" key="2">
    <source>
        <dbReference type="EMBL" id="MFC5408101.1"/>
    </source>
</evidence>
<protein>
    <submittedName>
        <fullName evidence="2">Serine hydrolase domain-containing protein</fullName>
        <ecNumber evidence="2">3.-.-.-</ecNumber>
    </submittedName>
</protein>
<dbReference type="EMBL" id="JBHSMA010000001">
    <property type="protein sequence ID" value="MFC5408101.1"/>
    <property type="molecule type" value="Genomic_DNA"/>
</dbReference>
<name>A0ABW0I3K0_9BACT</name>
<dbReference type="SUPFAM" id="SSF56601">
    <property type="entry name" value="beta-lactamase/transpeptidase-like"/>
    <property type="match status" value="1"/>
</dbReference>
<dbReference type="Gene3D" id="3.40.710.10">
    <property type="entry name" value="DD-peptidase/beta-lactamase superfamily"/>
    <property type="match status" value="1"/>
</dbReference>
<gene>
    <name evidence="2" type="ORF">ACFPMF_02180</name>
</gene>
<reference evidence="3" key="1">
    <citation type="journal article" date="2019" name="Int. J. Syst. Evol. Microbiol.">
        <title>The Global Catalogue of Microorganisms (GCM) 10K type strain sequencing project: providing services to taxonomists for standard genome sequencing and annotation.</title>
        <authorList>
            <consortium name="The Broad Institute Genomics Platform"/>
            <consortium name="The Broad Institute Genome Sequencing Center for Infectious Disease"/>
            <person name="Wu L."/>
            <person name="Ma J."/>
        </authorList>
    </citation>
    <scope>NUCLEOTIDE SEQUENCE [LARGE SCALE GENOMIC DNA]</scope>
    <source>
        <strain evidence="3">CCUG 55250</strain>
    </source>
</reference>
<proteinExistence type="predicted"/>